<evidence type="ECO:0000313" key="3">
    <source>
        <dbReference type="WBParaSite" id="PSU_v2.g7101.t1"/>
    </source>
</evidence>
<dbReference type="AlphaFoldDB" id="A0A914Z424"/>
<accession>A0A914Z424</accession>
<protein>
    <submittedName>
        <fullName evidence="3">Uncharacterized protein</fullName>
    </submittedName>
</protein>
<reference evidence="3" key="1">
    <citation type="submission" date="2022-11" db="UniProtKB">
        <authorList>
            <consortium name="WormBaseParasite"/>
        </authorList>
    </citation>
    <scope>IDENTIFICATION</scope>
</reference>
<evidence type="ECO:0000313" key="2">
    <source>
        <dbReference type="Proteomes" id="UP000887577"/>
    </source>
</evidence>
<feature type="region of interest" description="Disordered" evidence="1">
    <location>
        <begin position="1"/>
        <end position="21"/>
    </location>
</feature>
<organism evidence="2 3">
    <name type="scientific">Panagrolaimus superbus</name>
    <dbReference type="NCBI Taxonomy" id="310955"/>
    <lineage>
        <taxon>Eukaryota</taxon>
        <taxon>Metazoa</taxon>
        <taxon>Ecdysozoa</taxon>
        <taxon>Nematoda</taxon>
        <taxon>Chromadorea</taxon>
        <taxon>Rhabditida</taxon>
        <taxon>Tylenchina</taxon>
        <taxon>Panagrolaimomorpha</taxon>
        <taxon>Panagrolaimoidea</taxon>
        <taxon>Panagrolaimidae</taxon>
        <taxon>Panagrolaimus</taxon>
    </lineage>
</organism>
<dbReference type="WBParaSite" id="PSU_v2.g7101.t1">
    <property type="protein sequence ID" value="PSU_v2.g7101.t1"/>
    <property type="gene ID" value="PSU_v2.g7101"/>
</dbReference>
<sequence>MGTRCSGRPAPGRPPGSALGGSADLQCGGIDAGHALDALGGGDRLVLLGLGGHGTAQADHAIHGFHLDFSARNVAAGQQVGLHLGGDPAVGHRSFESWRSAWVVG</sequence>
<evidence type="ECO:0000256" key="1">
    <source>
        <dbReference type="SAM" id="MobiDB-lite"/>
    </source>
</evidence>
<proteinExistence type="predicted"/>
<name>A0A914Z424_9BILA</name>
<dbReference type="Proteomes" id="UP000887577">
    <property type="component" value="Unplaced"/>
</dbReference>
<keyword evidence="2" id="KW-1185">Reference proteome</keyword>